<dbReference type="EMBL" id="SMMX01000009">
    <property type="protein sequence ID" value="TDA21342.1"/>
    <property type="molecule type" value="Genomic_DNA"/>
</dbReference>
<dbReference type="InterPro" id="IPR014998">
    <property type="entry name" value="DUF1848"/>
</dbReference>
<reference evidence="1 2" key="1">
    <citation type="journal article" date="2016" name="Nat. Microbiol.">
        <title>The Mouse Intestinal Bacterial Collection (miBC) provides host-specific insight into cultured diversity and functional potential of the gut microbiota.</title>
        <authorList>
            <person name="Lagkouvardos I."/>
            <person name="Pukall R."/>
            <person name="Abt B."/>
            <person name="Foesel B.U."/>
            <person name="Meier-Kolthoff J.P."/>
            <person name="Kumar N."/>
            <person name="Bresciani A."/>
            <person name="Martinez I."/>
            <person name="Just S."/>
            <person name="Ziegler C."/>
            <person name="Brugiroux S."/>
            <person name="Garzetti D."/>
            <person name="Wenning M."/>
            <person name="Bui T.P."/>
            <person name="Wang J."/>
            <person name="Hugenholtz F."/>
            <person name="Plugge C.M."/>
            <person name="Peterson D.A."/>
            <person name="Hornef M.W."/>
            <person name="Baines J.F."/>
            <person name="Smidt H."/>
            <person name="Walter J."/>
            <person name="Kristiansen K."/>
            <person name="Nielsen H.B."/>
            <person name="Haller D."/>
            <person name="Overmann J."/>
            <person name="Stecher B."/>
            <person name="Clavel T."/>
        </authorList>
    </citation>
    <scope>NUCLEOTIDE SEQUENCE [LARGE SCALE GENOMIC DNA]</scope>
    <source>
        <strain evidence="1 2">DSM 28560</strain>
    </source>
</reference>
<evidence type="ECO:0000313" key="2">
    <source>
        <dbReference type="Proteomes" id="UP000295710"/>
    </source>
</evidence>
<gene>
    <name evidence="1" type="ORF">E1963_11755</name>
</gene>
<proteinExistence type="predicted"/>
<evidence type="ECO:0000313" key="1">
    <source>
        <dbReference type="EMBL" id="TDA21342.1"/>
    </source>
</evidence>
<organism evidence="1 2">
    <name type="scientific">Extibacter muris</name>
    <dbReference type="NCBI Taxonomy" id="1796622"/>
    <lineage>
        <taxon>Bacteria</taxon>
        <taxon>Bacillati</taxon>
        <taxon>Bacillota</taxon>
        <taxon>Clostridia</taxon>
        <taxon>Lachnospirales</taxon>
        <taxon>Lachnospiraceae</taxon>
        <taxon>Extibacter</taxon>
    </lineage>
</organism>
<keyword evidence="2" id="KW-1185">Reference proteome</keyword>
<dbReference type="RefSeq" id="WP_132278191.1">
    <property type="nucleotide sequence ID" value="NZ_JAOBST010000070.1"/>
</dbReference>
<sequence length="329" mass="37587">MIISASRRTDIPACYPEWFVNRLKAGEILVPNPYNRKKISRIAISPDTVDCIVFWTKNPEPLLPKLKEIDQLGYRYYFQMTVTDYGTDMEENLPSTEESMATFVLLSERLGRQRVDWRFDPIILNGTYTLSYHLEKFEMMCEWLHKYTDRCIISFVDAYRGNPCPELEEDEMASVAKGLAGIAGKYKLPIYTCAEKVNLERYGIRHGACIDKEKIRDIIGYKLDLKKDTGQRTACGCAESIDIGMYDTCVNGCAYCYATGGLASARRKKEQHDPASPLLIGQLRGDETIVDRKVQSSRDMQISLFDYPFGIGSTDGYCKKCTKIYDIIY</sequence>
<dbReference type="AlphaFoldDB" id="A0A4R4FCN5"/>
<protein>
    <submittedName>
        <fullName evidence="1">DUF1848 domain-containing protein</fullName>
    </submittedName>
</protein>
<dbReference type="Proteomes" id="UP000295710">
    <property type="component" value="Unassembled WGS sequence"/>
</dbReference>
<dbReference type="Pfam" id="PF08902">
    <property type="entry name" value="DUF1848"/>
    <property type="match status" value="1"/>
</dbReference>
<accession>A0A4R4FCN5</accession>
<comment type="caution">
    <text evidence="1">The sequence shown here is derived from an EMBL/GenBank/DDBJ whole genome shotgun (WGS) entry which is preliminary data.</text>
</comment>
<name>A0A4R4FCN5_9FIRM</name>